<feature type="domain" description="Xylose isomerase-like TIM barrel" evidence="1">
    <location>
        <begin position="33"/>
        <end position="268"/>
    </location>
</feature>
<dbReference type="AlphaFoldDB" id="A0A963YW96"/>
<dbReference type="Pfam" id="PF01261">
    <property type="entry name" value="AP_endonuc_2"/>
    <property type="match status" value="1"/>
</dbReference>
<dbReference type="Gene3D" id="3.20.20.150">
    <property type="entry name" value="Divalent-metal-dependent TIM barrel enzymes"/>
    <property type="match status" value="1"/>
</dbReference>
<proteinExistence type="predicted"/>
<accession>A0A963YW96</accession>
<keyword evidence="3" id="KW-1185">Reference proteome</keyword>
<evidence type="ECO:0000313" key="3">
    <source>
        <dbReference type="Proteomes" id="UP000708298"/>
    </source>
</evidence>
<dbReference type="PANTHER" id="PTHR12110:SF41">
    <property type="entry name" value="INOSOSE DEHYDRATASE"/>
    <property type="match status" value="1"/>
</dbReference>
<dbReference type="PANTHER" id="PTHR12110">
    <property type="entry name" value="HYDROXYPYRUVATE ISOMERASE"/>
    <property type="match status" value="1"/>
</dbReference>
<name>A0A963YW96_9PROT</name>
<protein>
    <submittedName>
        <fullName evidence="2">Sugar phosphate isomerase/epimerase</fullName>
    </submittedName>
</protein>
<reference evidence="2" key="1">
    <citation type="journal article" date="2021" name="Microorganisms">
        <title>Acidisoma silvae sp. nov. and Acidisomacellulosilytica sp. nov., Two Acidophilic Bacteria Isolated from Decaying Wood, Hydrolyzing Cellulose and Producing Poly-3-hydroxybutyrate.</title>
        <authorList>
            <person name="Mieszkin S."/>
            <person name="Pouder E."/>
            <person name="Uroz S."/>
            <person name="Simon-Colin C."/>
            <person name="Alain K."/>
        </authorList>
    </citation>
    <scope>NUCLEOTIDE SEQUENCE</scope>
    <source>
        <strain evidence="2">HW T2.11</strain>
    </source>
</reference>
<reference evidence="2" key="2">
    <citation type="submission" date="2021-01" db="EMBL/GenBank/DDBJ databases">
        <authorList>
            <person name="Mieszkin S."/>
            <person name="Pouder E."/>
            <person name="Alain K."/>
        </authorList>
    </citation>
    <scope>NUCLEOTIDE SEQUENCE</scope>
    <source>
        <strain evidence="2">HW T2.11</strain>
    </source>
</reference>
<comment type="caution">
    <text evidence="2">The sequence shown here is derived from an EMBL/GenBank/DDBJ whole genome shotgun (WGS) entry which is preliminary data.</text>
</comment>
<dbReference type="SUPFAM" id="SSF51658">
    <property type="entry name" value="Xylose isomerase-like"/>
    <property type="match status" value="1"/>
</dbReference>
<keyword evidence="2" id="KW-0413">Isomerase</keyword>
<dbReference type="RefSeq" id="WP_227323175.1">
    <property type="nucleotide sequence ID" value="NZ_JAESVB010000014.1"/>
</dbReference>
<evidence type="ECO:0000259" key="1">
    <source>
        <dbReference type="Pfam" id="PF01261"/>
    </source>
</evidence>
<dbReference type="GO" id="GO:0016853">
    <property type="term" value="F:isomerase activity"/>
    <property type="evidence" value="ECO:0007669"/>
    <property type="project" value="UniProtKB-KW"/>
</dbReference>
<dbReference type="InterPro" id="IPR036237">
    <property type="entry name" value="Xyl_isomerase-like_sf"/>
</dbReference>
<gene>
    <name evidence="2" type="ORF">ASILVAE211_20195</name>
</gene>
<dbReference type="InterPro" id="IPR013022">
    <property type="entry name" value="Xyl_isomerase-like_TIM-brl"/>
</dbReference>
<organism evidence="2 3">
    <name type="scientific">Acidisoma silvae</name>
    <dbReference type="NCBI Taxonomy" id="2802396"/>
    <lineage>
        <taxon>Bacteria</taxon>
        <taxon>Pseudomonadati</taxon>
        <taxon>Pseudomonadota</taxon>
        <taxon>Alphaproteobacteria</taxon>
        <taxon>Acetobacterales</taxon>
        <taxon>Acidocellaceae</taxon>
        <taxon>Acidisoma</taxon>
    </lineage>
</organism>
<dbReference type="EMBL" id="JAESVB010000014">
    <property type="protein sequence ID" value="MCB8877527.1"/>
    <property type="molecule type" value="Genomic_DNA"/>
</dbReference>
<evidence type="ECO:0000313" key="2">
    <source>
        <dbReference type="EMBL" id="MCB8877527.1"/>
    </source>
</evidence>
<sequence length="275" mass="29456">MAASPPRLQLGCQTYTWEMLGDAYQDGPDTLLEMIAAAGYAGIEITDRMIGHYRDCPQAFATALAQHGLSLVSYAVGSDSGFTEPALLQADLKAAEHAIAFAGRFAGALVSFGSATVMSPGARDDKFAAAASFYNAAGELGRKAGVGVALHPSSHHNTLLFDRADYDAVFARTDPALIGWVPDTGHILRGHKDMPDVLRSYQDRIRYLHLKDVDAKGDWAMLGKGVCDIQAVIDIARTAPNFNGWVVVEEESETAAGNPAAAVKINREQMRDFGI</sequence>
<dbReference type="Proteomes" id="UP000708298">
    <property type="component" value="Unassembled WGS sequence"/>
</dbReference>
<dbReference type="InterPro" id="IPR050312">
    <property type="entry name" value="IolE/XylAMocC-like"/>
</dbReference>